<evidence type="ECO:0000313" key="3">
    <source>
        <dbReference type="Proteomes" id="UP000629098"/>
    </source>
</evidence>
<feature type="compositionally biased region" description="Polar residues" evidence="1">
    <location>
        <begin position="40"/>
        <end position="56"/>
    </location>
</feature>
<proteinExistence type="predicted"/>
<accession>A0A8J6XGE8</accession>
<comment type="caution">
    <text evidence="2">The sequence shown here is derived from an EMBL/GenBank/DDBJ whole genome shotgun (WGS) entry which is preliminary data.</text>
</comment>
<dbReference type="EMBL" id="JACXAE010000025">
    <property type="protein sequence ID" value="MBD2771491.1"/>
    <property type="molecule type" value="Genomic_DNA"/>
</dbReference>
<gene>
    <name evidence="2" type="ORF">ICL16_05030</name>
</gene>
<name>A0A8J6XGE8_9CYAN</name>
<dbReference type="AlphaFoldDB" id="A0A8J6XGE8"/>
<evidence type="ECO:0000256" key="1">
    <source>
        <dbReference type="SAM" id="MobiDB-lite"/>
    </source>
</evidence>
<feature type="region of interest" description="Disordered" evidence="1">
    <location>
        <begin position="36"/>
        <end position="56"/>
    </location>
</feature>
<dbReference type="Proteomes" id="UP000629098">
    <property type="component" value="Unassembled WGS sequence"/>
</dbReference>
<dbReference type="RefSeq" id="WP_190825784.1">
    <property type="nucleotide sequence ID" value="NZ_CAWPPI010000025.1"/>
</dbReference>
<keyword evidence="3" id="KW-1185">Reference proteome</keyword>
<protein>
    <submittedName>
        <fullName evidence="2">Uncharacterized protein</fullName>
    </submittedName>
</protein>
<organism evidence="2 3">
    <name type="scientific">Iningainema tapete BLCC-T55</name>
    <dbReference type="NCBI Taxonomy" id="2748662"/>
    <lineage>
        <taxon>Bacteria</taxon>
        <taxon>Bacillati</taxon>
        <taxon>Cyanobacteriota</taxon>
        <taxon>Cyanophyceae</taxon>
        <taxon>Nostocales</taxon>
        <taxon>Scytonemataceae</taxon>
        <taxon>Iningainema tapete</taxon>
    </lineage>
</organism>
<reference evidence="2" key="1">
    <citation type="submission" date="2020-09" db="EMBL/GenBank/DDBJ databases">
        <title>Iningainema tapete sp. nov. (Scytonemataceae, Cyanobacteria) from greenhouses in central Florida (USA) produces two types of nodularin with biosynthetic potential for microcystin-LR and anabaenopeptins.</title>
        <authorList>
            <person name="Berthold D.E."/>
            <person name="Lefler F.W."/>
            <person name="Huang I.-S."/>
            <person name="Abdulla H."/>
            <person name="Zimba P.V."/>
            <person name="Laughinghouse H.D. IV."/>
        </authorList>
    </citation>
    <scope>NUCLEOTIDE SEQUENCE</scope>
    <source>
        <strain evidence="2">BLCCT55</strain>
    </source>
</reference>
<sequence>MIADKMRFLHKLLNPRLIAICVLAITLLSTQAALAGYEPTSDQKPPTSRTDSSGVR</sequence>
<evidence type="ECO:0000313" key="2">
    <source>
        <dbReference type="EMBL" id="MBD2771491.1"/>
    </source>
</evidence>